<feature type="active site" evidence="7">
    <location>
        <position position="172"/>
    </location>
</feature>
<evidence type="ECO:0000256" key="1">
    <source>
        <dbReference type="ARBA" id="ARBA00004410"/>
    </source>
</evidence>
<keyword evidence="4" id="KW-0378">Hydrolase</keyword>
<feature type="active site" evidence="7">
    <location>
        <position position="176"/>
    </location>
</feature>
<feature type="non-terminal residue" evidence="9">
    <location>
        <position position="296"/>
    </location>
</feature>
<evidence type="ECO:0000256" key="2">
    <source>
        <dbReference type="ARBA" id="ARBA00007469"/>
    </source>
</evidence>
<dbReference type="PANTHER" id="PTHR11240">
    <property type="entry name" value="RIBONUCLEASE T2"/>
    <property type="match status" value="1"/>
</dbReference>
<proteinExistence type="inferred from homology"/>
<keyword evidence="4" id="KW-0255">Endonuclease</keyword>
<dbReference type="STRING" id="984487.A0A1E4SMI9"/>
<evidence type="ECO:0000313" key="9">
    <source>
        <dbReference type="EMBL" id="ODV80627.1"/>
    </source>
</evidence>
<dbReference type="CDD" id="cd01061">
    <property type="entry name" value="RNase_T2_euk"/>
    <property type="match status" value="1"/>
</dbReference>
<evidence type="ECO:0000256" key="8">
    <source>
        <dbReference type="RuleBase" id="RU004328"/>
    </source>
</evidence>
<evidence type="ECO:0000256" key="6">
    <source>
        <dbReference type="ARBA" id="ARBA00025494"/>
    </source>
</evidence>
<dbReference type="InterPro" id="IPR033697">
    <property type="entry name" value="Ribonuclease_T2_eukaryotic"/>
</dbReference>
<organism evidence="9 10">
    <name type="scientific">Suhomyces tanzawaensis NRRL Y-17324</name>
    <dbReference type="NCBI Taxonomy" id="984487"/>
    <lineage>
        <taxon>Eukaryota</taxon>
        <taxon>Fungi</taxon>
        <taxon>Dikarya</taxon>
        <taxon>Ascomycota</taxon>
        <taxon>Saccharomycotina</taxon>
        <taxon>Pichiomycetes</taxon>
        <taxon>Debaryomycetaceae</taxon>
        <taxon>Suhomyces</taxon>
    </lineage>
</organism>
<dbReference type="GO" id="GO:0005576">
    <property type="term" value="C:extracellular region"/>
    <property type="evidence" value="ECO:0007669"/>
    <property type="project" value="TreeGrafter"/>
</dbReference>
<keyword evidence="4" id="KW-0540">Nuclease</keyword>
<feature type="active site" evidence="7">
    <location>
        <position position="104"/>
    </location>
</feature>
<accession>A0A1E4SMI9</accession>
<dbReference type="SUPFAM" id="SSF55895">
    <property type="entry name" value="Ribonuclease Rh-like"/>
    <property type="match status" value="1"/>
</dbReference>
<dbReference type="OrthoDB" id="435754at2759"/>
<feature type="non-terminal residue" evidence="9">
    <location>
        <position position="1"/>
    </location>
</feature>
<dbReference type="PANTHER" id="PTHR11240:SF22">
    <property type="entry name" value="RIBONUCLEASE T2"/>
    <property type="match status" value="1"/>
</dbReference>
<dbReference type="PROSITE" id="PS00531">
    <property type="entry name" value="RNASE_T2_2"/>
    <property type="match status" value="1"/>
</dbReference>
<dbReference type="AlphaFoldDB" id="A0A1E4SMI9"/>
<dbReference type="GeneID" id="30982752"/>
<name>A0A1E4SMI9_9ASCO</name>
<reference evidence="10" key="1">
    <citation type="submission" date="2016-05" db="EMBL/GenBank/DDBJ databases">
        <title>Comparative genomics of biotechnologically important yeasts.</title>
        <authorList>
            <consortium name="DOE Joint Genome Institute"/>
            <person name="Riley R."/>
            <person name="Haridas S."/>
            <person name="Wolfe K.H."/>
            <person name="Lopes M.R."/>
            <person name="Hittinger C.T."/>
            <person name="Goker M."/>
            <person name="Salamov A."/>
            <person name="Wisecaver J."/>
            <person name="Long T.M."/>
            <person name="Aerts A.L."/>
            <person name="Barry K."/>
            <person name="Choi C."/>
            <person name="Clum A."/>
            <person name="Coughlan A.Y."/>
            <person name="Deshpande S."/>
            <person name="Douglass A.P."/>
            <person name="Hanson S.J."/>
            <person name="Klenk H.-P."/>
            <person name="Labutti K."/>
            <person name="Lapidus A."/>
            <person name="Lindquist E."/>
            <person name="Lipzen A."/>
            <person name="Meier-Kolthoff J.P."/>
            <person name="Ohm R.A."/>
            <person name="Otillar R.P."/>
            <person name="Pangilinan J."/>
            <person name="Peng Y."/>
            <person name="Rokas A."/>
            <person name="Rosa C.A."/>
            <person name="Scheuner C."/>
            <person name="Sibirny A.A."/>
            <person name="Slot J.C."/>
            <person name="Stielow J.B."/>
            <person name="Sun H."/>
            <person name="Kurtzman C.P."/>
            <person name="Blackwell M."/>
            <person name="Grigoriev I.V."/>
            <person name="Jeffries T.W."/>
        </authorList>
    </citation>
    <scope>NUCLEOTIDE SEQUENCE [LARGE SCALE GENOMIC DNA]</scope>
    <source>
        <strain evidence="10">NRRL Y-17324</strain>
    </source>
</reference>
<evidence type="ECO:0000256" key="3">
    <source>
        <dbReference type="ARBA" id="ARBA00012571"/>
    </source>
</evidence>
<dbReference type="Pfam" id="PF00445">
    <property type="entry name" value="Ribonuclease_T2"/>
    <property type="match status" value="1"/>
</dbReference>
<dbReference type="Gene3D" id="3.90.730.10">
    <property type="entry name" value="Ribonuclease T2-like"/>
    <property type="match status" value="1"/>
</dbReference>
<comment type="similarity">
    <text evidence="2 8">Belongs to the RNase T2 family.</text>
</comment>
<evidence type="ECO:0000313" key="10">
    <source>
        <dbReference type="Proteomes" id="UP000094285"/>
    </source>
</evidence>
<dbReference type="GO" id="GO:0006401">
    <property type="term" value="P:RNA catabolic process"/>
    <property type="evidence" value="ECO:0007669"/>
    <property type="project" value="TreeGrafter"/>
</dbReference>
<comment type="subcellular location">
    <subcellularLocation>
        <location evidence="1">Vacuole lumen</location>
    </subcellularLocation>
</comment>
<keyword evidence="10" id="KW-1185">Reference proteome</keyword>
<dbReference type="RefSeq" id="XP_020065749.1">
    <property type="nucleotide sequence ID" value="XM_020208615.1"/>
</dbReference>
<dbReference type="GO" id="GO:0033897">
    <property type="term" value="F:ribonuclease T2 activity"/>
    <property type="evidence" value="ECO:0007669"/>
    <property type="project" value="UniProtKB-EC"/>
</dbReference>
<evidence type="ECO:0000256" key="7">
    <source>
        <dbReference type="PIRSR" id="PIRSR633697-1"/>
    </source>
</evidence>
<dbReference type="GO" id="GO:0003723">
    <property type="term" value="F:RNA binding"/>
    <property type="evidence" value="ECO:0007669"/>
    <property type="project" value="InterPro"/>
</dbReference>
<dbReference type="EMBL" id="KV453910">
    <property type="protein sequence ID" value="ODV80627.1"/>
    <property type="molecule type" value="Genomic_DNA"/>
</dbReference>
<gene>
    <name evidence="9" type="ORF">CANTADRAFT_35001</name>
</gene>
<protein>
    <recommendedName>
        <fullName evidence="3">ribonuclease T2</fullName>
        <ecNumber evidence="3">4.6.1.19</ecNumber>
    </recommendedName>
</protein>
<evidence type="ECO:0000256" key="5">
    <source>
        <dbReference type="ARBA" id="ARBA00023157"/>
    </source>
</evidence>
<dbReference type="InterPro" id="IPR036430">
    <property type="entry name" value="RNase_T2-like_sf"/>
</dbReference>
<dbReference type="GO" id="GO:0005775">
    <property type="term" value="C:vacuolar lumen"/>
    <property type="evidence" value="ECO:0007669"/>
    <property type="project" value="UniProtKB-SubCell"/>
</dbReference>
<dbReference type="InterPro" id="IPR033130">
    <property type="entry name" value="RNase_T2_His_AS_2"/>
</dbReference>
<dbReference type="EC" id="4.6.1.19" evidence="3"/>
<keyword evidence="5" id="KW-1015">Disulfide bond</keyword>
<dbReference type="Proteomes" id="UP000094285">
    <property type="component" value="Unassembled WGS sequence"/>
</dbReference>
<sequence length="296" mass="33775">YTTAYYVVNEVPASQADQVHAYPVGSCDAFFKSPYDAFSCQNTTAIPDAYSCCFETSGILMQTQFWDFDQKLLAIAKSNDTALIEQAEREYTVSDPVQNSFTIHGLWNDFCNGSYPTNCNPPLEFADTENLTQIIRDEFNQPELYEYMIKYWVNNEKSNVPNGGSIALWEHEYNKHGTCMNTLLPSCFPGTYSRHENAVHYFRKVVELFKDLPTYNFLAGAGIYPTLTKQYKLTDIKDALAANHDNKLVYVGCINGTIDEIWYYHHLHGSVLTGDYRPLDSTGNDTCPEHVWYIPK</sequence>
<dbReference type="InterPro" id="IPR001568">
    <property type="entry name" value="RNase_T2-like"/>
</dbReference>
<evidence type="ECO:0000256" key="4">
    <source>
        <dbReference type="ARBA" id="ARBA00022759"/>
    </source>
</evidence>
<comment type="function">
    <text evidence="6">Rnase which modulates cell survival under stress conditions. Released from the vacuole to the cytoplasm during stress to promote tRNA and rRNA cleavage and to activate separately a downstream pathway that promotes cell death. Involved in cell size, vacuolar morphology and growth at high temperatures and high salt concentration.</text>
</comment>